<organism evidence="1 2">
    <name type="scientific">Populus alba x Populus x berolinensis</name>
    <dbReference type="NCBI Taxonomy" id="444605"/>
    <lineage>
        <taxon>Eukaryota</taxon>
        <taxon>Viridiplantae</taxon>
        <taxon>Streptophyta</taxon>
        <taxon>Embryophyta</taxon>
        <taxon>Tracheophyta</taxon>
        <taxon>Spermatophyta</taxon>
        <taxon>Magnoliopsida</taxon>
        <taxon>eudicotyledons</taxon>
        <taxon>Gunneridae</taxon>
        <taxon>Pentapetalae</taxon>
        <taxon>rosids</taxon>
        <taxon>fabids</taxon>
        <taxon>Malpighiales</taxon>
        <taxon>Salicaceae</taxon>
        <taxon>Saliceae</taxon>
        <taxon>Populus</taxon>
    </lineage>
</organism>
<sequence>MLSCFSRSIILQVAKLVYERKILHKAKVLQPYKSAILA</sequence>
<evidence type="ECO:0000313" key="1">
    <source>
        <dbReference type="EMBL" id="KAJ6959802.1"/>
    </source>
</evidence>
<evidence type="ECO:0000313" key="2">
    <source>
        <dbReference type="Proteomes" id="UP001164929"/>
    </source>
</evidence>
<comment type="caution">
    <text evidence="1">The sequence shown here is derived from an EMBL/GenBank/DDBJ whole genome shotgun (WGS) entry which is preliminary data.</text>
</comment>
<dbReference type="Proteomes" id="UP001164929">
    <property type="component" value="Chromosome 17"/>
</dbReference>
<keyword evidence="2" id="KW-1185">Reference proteome</keyword>
<accession>A0AAD6PUA6</accession>
<dbReference type="AlphaFoldDB" id="A0AAD6PUA6"/>
<proteinExistence type="predicted"/>
<reference evidence="1" key="1">
    <citation type="journal article" date="2023" name="Mol. Ecol. Resour.">
        <title>Chromosome-level genome assembly of a triploid poplar Populus alba 'Berolinensis'.</title>
        <authorList>
            <person name="Chen S."/>
            <person name="Yu Y."/>
            <person name="Wang X."/>
            <person name="Wang S."/>
            <person name="Zhang T."/>
            <person name="Zhou Y."/>
            <person name="He R."/>
            <person name="Meng N."/>
            <person name="Wang Y."/>
            <person name="Liu W."/>
            <person name="Liu Z."/>
            <person name="Liu J."/>
            <person name="Guo Q."/>
            <person name="Huang H."/>
            <person name="Sederoff R.R."/>
            <person name="Wang G."/>
            <person name="Qu G."/>
            <person name="Chen S."/>
        </authorList>
    </citation>
    <scope>NUCLEOTIDE SEQUENCE</scope>
    <source>
        <strain evidence="1">SC-2020</strain>
    </source>
</reference>
<dbReference type="EMBL" id="JAQIZT010000017">
    <property type="protein sequence ID" value="KAJ6959802.1"/>
    <property type="molecule type" value="Genomic_DNA"/>
</dbReference>
<name>A0AAD6PUA6_9ROSI</name>
<gene>
    <name evidence="1" type="ORF">NC653_037998</name>
</gene>
<protein>
    <submittedName>
        <fullName evidence="1">Uncharacterized protein</fullName>
    </submittedName>
</protein>